<dbReference type="EMBL" id="AP025739">
    <property type="protein sequence ID" value="BDI34323.1"/>
    <property type="molecule type" value="Genomic_DNA"/>
</dbReference>
<evidence type="ECO:0000313" key="2">
    <source>
        <dbReference type="Proteomes" id="UP000287394"/>
    </source>
</evidence>
<dbReference type="InterPro" id="IPR010406">
    <property type="entry name" value="DUF1003"/>
</dbReference>
<gene>
    <name evidence="1" type="ORF">CCAX7_63740</name>
</gene>
<keyword evidence="2" id="KW-1185">Reference proteome</keyword>
<dbReference type="KEGG" id="ccot:CCAX7_63740"/>
<sequence length="194" mass="21616">MNSQIDPVTETTDMIAAIYQKAEDGVDWHQRSVERVVATLGRPMFLYVVLGSIALWIGYNELAPREHWRLFDSPPFSWLQGCISLGGLLIAIVILISQNRQGKLAESRAQLDLQVNLLAEQKVAKLIALVEELRRDLPSVRDRRDLEAEAMASATNPEQVLAALEEKVREAAPESQGPLTAAVDALRDFQNSKK</sequence>
<dbReference type="RefSeq" id="WP_218025610.1">
    <property type="nucleotide sequence ID" value="NZ_AP025739.1"/>
</dbReference>
<name>A0A402CX05_9BACT</name>
<dbReference type="AlphaFoldDB" id="A0A402CX05"/>
<proteinExistence type="predicted"/>
<reference evidence="1 2" key="1">
    <citation type="journal article" date="2019" name="Int. J. Syst. Evol. Microbiol.">
        <title>Capsulimonas corticalis gen. nov., sp. nov., an aerobic capsulated bacterium, of a novel bacterial order, Capsulimonadales ord. nov., of the class Armatimonadia of the phylum Armatimonadetes.</title>
        <authorList>
            <person name="Li J."/>
            <person name="Kudo C."/>
            <person name="Tonouchi A."/>
        </authorList>
    </citation>
    <scope>NUCLEOTIDE SEQUENCE [LARGE SCALE GENOMIC DNA]</scope>
    <source>
        <strain evidence="1 2">AX-7</strain>
    </source>
</reference>
<protein>
    <submittedName>
        <fullName evidence="1">Uncharacterized protein</fullName>
    </submittedName>
</protein>
<dbReference type="Pfam" id="PF06210">
    <property type="entry name" value="DUF1003"/>
    <property type="match status" value="1"/>
</dbReference>
<organism evidence="1 2">
    <name type="scientific">Capsulimonas corticalis</name>
    <dbReference type="NCBI Taxonomy" id="2219043"/>
    <lineage>
        <taxon>Bacteria</taxon>
        <taxon>Bacillati</taxon>
        <taxon>Armatimonadota</taxon>
        <taxon>Armatimonadia</taxon>
        <taxon>Capsulimonadales</taxon>
        <taxon>Capsulimonadaceae</taxon>
        <taxon>Capsulimonas</taxon>
    </lineage>
</organism>
<accession>A0A402CX05</accession>
<dbReference type="Proteomes" id="UP000287394">
    <property type="component" value="Chromosome"/>
</dbReference>
<evidence type="ECO:0000313" key="1">
    <source>
        <dbReference type="EMBL" id="BDI34323.1"/>
    </source>
</evidence>